<evidence type="ECO:0000313" key="13">
    <source>
        <dbReference type="Proteomes" id="UP000285768"/>
    </source>
</evidence>
<dbReference type="CDD" id="cd03429">
    <property type="entry name" value="NUDIX_NADH_pyrophosphatase_Nudt13"/>
    <property type="match status" value="1"/>
</dbReference>
<gene>
    <name evidence="12" type="ORF">Leucomu_06230</name>
</gene>
<organism evidence="12 13">
    <name type="scientific">Leucobacter muris</name>
    <dbReference type="NCBI Taxonomy" id="1935379"/>
    <lineage>
        <taxon>Bacteria</taxon>
        <taxon>Bacillati</taxon>
        <taxon>Actinomycetota</taxon>
        <taxon>Actinomycetes</taxon>
        <taxon>Micrococcales</taxon>
        <taxon>Microbacteriaceae</taxon>
        <taxon>Leucobacter</taxon>
    </lineage>
</organism>
<evidence type="ECO:0000259" key="11">
    <source>
        <dbReference type="PROSITE" id="PS51462"/>
    </source>
</evidence>
<keyword evidence="5" id="KW-0479">Metal-binding</keyword>
<proteinExistence type="inferred from homology"/>
<evidence type="ECO:0000313" key="12">
    <source>
        <dbReference type="EMBL" id="QAB17575.1"/>
    </source>
</evidence>
<feature type="region of interest" description="Disordered" evidence="10">
    <location>
        <begin position="99"/>
        <end position="137"/>
    </location>
</feature>
<dbReference type="Gene3D" id="3.90.79.20">
    <property type="match status" value="1"/>
</dbReference>
<dbReference type="Pfam" id="PF00293">
    <property type="entry name" value="NUDIX"/>
    <property type="match status" value="1"/>
</dbReference>
<evidence type="ECO:0000256" key="9">
    <source>
        <dbReference type="ARBA" id="ARBA00023679"/>
    </source>
</evidence>
<keyword evidence="13" id="KW-1185">Reference proteome</keyword>
<comment type="similarity">
    <text evidence="3">Belongs to the Nudix hydrolase family. NudC subfamily.</text>
</comment>
<feature type="region of interest" description="Disordered" evidence="10">
    <location>
        <begin position="1"/>
        <end position="22"/>
    </location>
</feature>
<dbReference type="InterPro" id="IPR050241">
    <property type="entry name" value="NAD-cap_RNA_hydrolase_NudC"/>
</dbReference>
<dbReference type="GO" id="GO:0016787">
    <property type="term" value="F:hydrolase activity"/>
    <property type="evidence" value="ECO:0007669"/>
    <property type="project" value="UniProtKB-KW"/>
</dbReference>
<dbReference type="EMBL" id="CP035037">
    <property type="protein sequence ID" value="QAB17575.1"/>
    <property type="molecule type" value="Genomic_DNA"/>
</dbReference>
<comment type="catalytic activity">
    <reaction evidence="9">
        <text>a 5'-end NAD(+)-phospho-ribonucleoside in mRNA + H2O = a 5'-end phospho-adenosine-phospho-ribonucleoside in mRNA + beta-nicotinamide D-ribonucleotide + 2 H(+)</text>
        <dbReference type="Rhea" id="RHEA:60876"/>
        <dbReference type="Rhea" id="RHEA-COMP:15698"/>
        <dbReference type="Rhea" id="RHEA-COMP:15719"/>
        <dbReference type="ChEBI" id="CHEBI:14649"/>
        <dbReference type="ChEBI" id="CHEBI:15377"/>
        <dbReference type="ChEBI" id="CHEBI:15378"/>
        <dbReference type="ChEBI" id="CHEBI:144029"/>
        <dbReference type="ChEBI" id="CHEBI:144051"/>
    </reaction>
    <physiologicalReaction direction="left-to-right" evidence="9">
        <dbReference type="Rhea" id="RHEA:60877"/>
    </physiologicalReaction>
</comment>
<evidence type="ECO:0000256" key="6">
    <source>
        <dbReference type="ARBA" id="ARBA00022801"/>
    </source>
</evidence>
<evidence type="ECO:0000256" key="8">
    <source>
        <dbReference type="ARBA" id="ARBA00023027"/>
    </source>
</evidence>
<evidence type="ECO:0000256" key="7">
    <source>
        <dbReference type="ARBA" id="ARBA00022842"/>
    </source>
</evidence>
<dbReference type="SUPFAM" id="SSF55811">
    <property type="entry name" value="Nudix"/>
    <property type="match status" value="1"/>
</dbReference>
<feature type="compositionally biased region" description="Basic and acidic residues" evidence="10">
    <location>
        <begin position="100"/>
        <end position="109"/>
    </location>
</feature>
<dbReference type="PANTHER" id="PTHR42904">
    <property type="entry name" value="NUDIX HYDROLASE, NUDC SUBFAMILY"/>
    <property type="match status" value="1"/>
</dbReference>
<dbReference type="NCBIfam" id="NF001299">
    <property type="entry name" value="PRK00241.1"/>
    <property type="match status" value="1"/>
</dbReference>
<dbReference type="InterPro" id="IPR000086">
    <property type="entry name" value="NUDIX_hydrolase_dom"/>
</dbReference>
<evidence type="ECO:0000256" key="4">
    <source>
        <dbReference type="ARBA" id="ARBA00012381"/>
    </source>
</evidence>
<protein>
    <recommendedName>
        <fullName evidence="4">NAD(+) diphosphatase</fullName>
        <ecNumber evidence="4">3.6.1.22</ecNumber>
    </recommendedName>
</protein>
<evidence type="ECO:0000256" key="2">
    <source>
        <dbReference type="ARBA" id="ARBA00001947"/>
    </source>
</evidence>
<dbReference type="PROSITE" id="PS00893">
    <property type="entry name" value="NUDIX_BOX"/>
    <property type="match status" value="1"/>
</dbReference>
<sequence length="384" mass="40642">MIADHPPLAGRALDRDAETRADAGRLSAAWNDSAAKLLRLRGVEVPVVGGAPDGAGGPRLALIPTTGEFEAAGPDQHARHLYLGRVDGDPVFAVAVSQRGADDVDRDGAPRAAGAGAGETAPSDPASPPAAGLPGEEWRHPFELADRLPEAEREMIAVASGLVRWHESARFSPRDGSLTEPRLGGWMRRDAHGGEHFPRTDPAVIVLIEHEDRVLLGSNALWESGRFSLLAGFVESGESLEQTVAREVFEESGVRLGEVEYVASQPWPFPRSLMLGFRARLAEGADPLDLSPDPEEISELRWFTRDELRSPAAGITLPMPLSIARWMIDRWVAEGDRDPASAEGAGDAGGSAGSGAASGPSERDRAVADPDETAVALAEGAHGE</sequence>
<comment type="cofactor">
    <cofactor evidence="2">
        <name>Zn(2+)</name>
        <dbReference type="ChEBI" id="CHEBI:29105"/>
    </cofactor>
</comment>
<keyword evidence="8" id="KW-0520">NAD</keyword>
<keyword evidence="6 12" id="KW-0378">Hydrolase</keyword>
<dbReference type="PROSITE" id="PS51462">
    <property type="entry name" value="NUDIX"/>
    <property type="match status" value="1"/>
</dbReference>
<accession>A0ABX5QEW7</accession>
<dbReference type="InterPro" id="IPR049734">
    <property type="entry name" value="NudC-like_C"/>
</dbReference>
<feature type="domain" description="Nudix hydrolase" evidence="11">
    <location>
        <begin position="198"/>
        <end position="329"/>
    </location>
</feature>
<feature type="compositionally biased region" description="Basic and acidic residues" evidence="10">
    <location>
        <begin position="12"/>
        <end position="22"/>
    </location>
</feature>
<feature type="region of interest" description="Disordered" evidence="10">
    <location>
        <begin position="337"/>
        <end position="384"/>
    </location>
</feature>
<dbReference type="RefSeq" id="WP_128386686.1">
    <property type="nucleotide sequence ID" value="NZ_CP035037.1"/>
</dbReference>
<dbReference type="PANTHER" id="PTHR42904:SF6">
    <property type="entry name" value="NAD-CAPPED RNA HYDROLASE NUDT12"/>
    <property type="match status" value="1"/>
</dbReference>
<reference evidence="12 13" key="1">
    <citation type="submission" date="2019-01" db="EMBL/GenBank/DDBJ databases">
        <title>Leucobacter muris sp. nov. isolated from the nose of a laboratory mouse.</title>
        <authorList>
            <person name="Benga L."/>
            <person name="Sproeer C."/>
            <person name="Schumann P."/>
            <person name="Verbarg S."/>
            <person name="Bunk B."/>
            <person name="Engelhardt E."/>
            <person name="Benten P.M."/>
            <person name="Sager M."/>
        </authorList>
    </citation>
    <scope>NUCLEOTIDE SEQUENCE [LARGE SCALE GENOMIC DNA]</scope>
    <source>
        <strain evidence="12 13">DSM 101948</strain>
    </source>
</reference>
<keyword evidence="7" id="KW-0460">Magnesium</keyword>
<dbReference type="EC" id="3.6.1.22" evidence="4"/>
<dbReference type="Proteomes" id="UP000285768">
    <property type="component" value="Chromosome"/>
</dbReference>
<dbReference type="InterPro" id="IPR015797">
    <property type="entry name" value="NUDIX_hydrolase-like_dom_sf"/>
</dbReference>
<dbReference type="Gene3D" id="3.90.79.10">
    <property type="entry name" value="Nucleoside Triphosphate Pyrophosphohydrolase"/>
    <property type="match status" value="1"/>
</dbReference>
<dbReference type="InterPro" id="IPR020084">
    <property type="entry name" value="NUDIX_hydrolase_CS"/>
</dbReference>
<evidence type="ECO:0000256" key="5">
    <source>
        <dbReference type="ARBA" id="ARBA00022723"/>
    </source>
</evidence>
<evidence type="ECO:0000256" key="10">
    <source>
        <dbReference type="SAM" id="MobiDB-lite"/>
    </source>
</evidence>
<evidence type="ECO:0000256" key="1">
    <source>
        <dbReference type="ARBA" id="ARBA00001946"/>
    </source>
</evidence>
<evidence type="ECO:0000256" key="3">
    <source>
        <dbReference type="ARBA" id="ARBA00009595"/>
    </source>
</evidence>
<comment type="cofactor">
    <cofactor evidence="1">
        <name>Mg(2+)</name>
        <dbReference type="ChEBI" id="CHEBI:18420"/>
    </cofactor>
</comment>
<name>A0ABX5QEW7_9MICO</name>